<organism evidence="4 5">
    <name type="scientific">Plectus sambesii</name>
    <dbReference type="NCBI Taxonomy" id="2011161"/>
    <lineage>
        <taxon>Eukaryota</taxon>
        <taxon>Metazoa</taxon>
        <taxon>Ecdysozoa</taxon>
        <taxon>Nematoda</taxon>
        <taxon>Chromadorea</taxon>
        <taxon>Plectida</taxon>
        <taxon>Plectina</taxon>
        <taxon>Plectoidea</taxon>
        <taxon>Plectidae</taxon>
        <taxon>Plectus</taxon>
    </lineage>
</organism>
<dbReference type="InterPro" id="IPR003591">
    <property type="entry name" value="Leu-rich_rpt_typical-subtyp"/>
</dbReference>
<dbReference type="AlphaFoldDB" id="A0A914UHW1"/>
<dbReference type="Proteomes" id="UP000887566">
    <property type="component" value="Unplaced"/>
</dbReference>
<dbReference type="SMART" id="SM00369">
    <property type="entry name" value="LRR_TYP"/>
    <property type="match status" value="1"/>
</dbReference>
<evidence type="ECO:0000313" key="4">
    <source>
        <dbReference type="Proteomes" id="UP000887566"/>
    </source>
</evidence>
<dbReference type="SUPFAM" id="SSF52058">
    <property type="entry name" value="L domain-like"/>
    <property type="match status" value="1"/>
</dbReference>
<sequence>MSSSSKREVGSARPSSATNKGAASGSLSARSAHPSESNTRPVSATSTTRGSHSGSLSARSAPSSTAAKQRLAQPASARGSRPTTAFGGLDDDAPKEVPAKILDQAKLSGQLNLANRNLTSLPDRVWALDDEPMVLDQPSQGLSTDTVPDFNAQRNSDDERNSWWNRTLMQKLLLANNQLTSLDEGLGRLRMLTTLDISHNQLQTLPEAIGECTKLQRMLL</sequence>
<protein>
    <submittedName>
        <fullName evidence="5">Uncharacterized protein</fullName>
    </submittedName>
</protein>
<proteinExistence type="predicted"/>
<evidence type="ECO:0000256" key="2">
    <source>
        <dbReference type="ARBA" id="ARBA00022737"/>
    </source>
</evidence>
<feature type="compositionally biased region" description="Low complexity" evidence="3">
    <location>
        <begin position="51"/>
        <end position="67"/>
    </location>
</feature>
<feature type="compositionally biased region" description="Low complexity" evidence="3">
    <location>
        <begin position="21"/>
        <end position="32"/>
    </location>
</feature>
<name>A0A914UHW1_9BILA</name>
<reference evidence="5" key="1">
    <citation type="submission" date="2022-11" db="UniProtKB">
        <authorList>
            <consortium name="WormBaseParasite"/>
        </authorList>
    </citation>
    <scope>IDENTIFICATION</scope>
</reference>
<dbReference type="GO" id="GO:0005737">
    <property type="term" value="C:cytoplasm"/>
    <property type="evidence" value="ECO:0007669"/>
    <property type="project" value="TreeGrafter"/>
</dbReference>
<dbReference type="InterPro" id="IPR032675">
    <property type="entry name" value="LRR_dom_sf"/>
</dbReference>
<evidence type="ECO:0000256" key="1">
    <source>
        <dbReference type="ARBA" id="ARBA00022614"/>
    </source>
</evidence>
<feature type="region of interest" description="Disordered" evidence="3">
    <location>
        <begin position="138"/>
        <end position="158"/>
    </location>
</feature>
<dbReference type="WBParaSite" id="PSAMB.scaffold1030size36910.g10360.t1">
    <property type="protein sequence ID" value="PSAMB.scaffold1030size36910.g10360.t1"/>
    <property type="gene ID" value="PSAMB.scaffold1030size36910.g10360"/>
</dbReference>
<feature type="region of interest" description="Disordered" evidence="3">
    <location>
        <begin position="1"/>
        <end position="93"/>
    </location>
</feature>
<dbReference type="PANTHER" id="PTHR48051">
    <property type="match status" value="1"/>
</dbReference>
<feature type="compositionally biased region" description="Basic and acidic residues" evidence="3">
    <location>
        <begin position="1"/>
        <end position="10"/>
    </location>
</feature>
<keyword evidence="2" id="KW-0677">Repeat</keyword>
<evidence type="ECO:0000256" key="3">
    <source>
        <dbReference type="SAM" id="MobiDB-lite"/>
    </source>
</evidence>
<accession>A0A914UHW1</accession>
<dbReference type="PROSITE" id="PS51450">
    <property type="entry name" value="LRR"/>
    <property type="match status" value="1"/>
</dbReference>
<dbReference type="Gene3D" id="3.80.10.10">
    <property type="entry name" value="Ribonuclease Inhibitor"/>
    <property type="match status" value="1"/>
</dbReference>
<keyword evidence="1" id="KW-0433">Leucine-rich repeat</keyword>
<feature type="compositionally biased region" description="Polar residues" evidence="3">
    <location>
        <begin position="34"/>
        <end position="50"/>
    </location>
</feature>
<evidence type="ECO:0000313" key="5">
    <source>
        <dbReference type="WBParaSite" id="PSAMB.scaffold1030size36910.g10360.t1"/>
    </source>
</evidence>
<keyword evidence="4" id="KW-1185">Reference proteome</keyword>
<dbReference type="InterPro" id="IPR050216">
    <property type="entry name" value="LRR_domain-containing"/>
</dbReference>
<dbReference type="Pfam" id="PF13855">
    <property type="entry name" value="LRR_8"/>
    <property type="match status" value="1"/>
</dbReference>
<dbReference type="InterPro" id="IPR001611">
    <property type="entry name" value="Leu-rich_rpt"/>
</dbReference>
<dbReference type="PANTHER" id="PTHR48051:SF1">
    <property type="entry name" value="RAS SUPPRESSOR PROTEIN 1"/>
    <property type="match status" value="1"/>
</dbReference>